<dbReference type="Gene3D" id="3.10.50.40">
    <property type="match status" value="1"/>
</dbReference>
<accession>A0A5S6QZF3</accession>
<keyword evidence="8" id="KW-1185">Reference proteome</keyword>
<dbReference type="GO" id="GO:0060255">
    <property type="term" value="P:regulation of macromolecule metabolic process"/>
    <property type="evidence" value="ECO:0007669"/>
    <property type="project" value="UniProtKB-ARBA"/>
</dbReference>
<feature type="domain" description="WW" evidence="6">
    <location>
        <begin position="17"/>
        <end position="51"/>
    </location>
</feature>
<dbReference type="FunFam" id="3.10.50.40:FF:000010">
    <property type="entry name" value="Peptidyl-prolyl cis-trans isomerase Pin1"/>
    <property type="match status" value="1"/>
</dbReference>
<dbReference type="InterPro" id="IPR000297">
    <property type="entry name" value="PPIase_PpiC"/>
</dbReference>
<dbReference type="InterPro" id="IPR001202">
    <property type="entry name" value="WW_dom"/>
</dbReference>
<dbReference type="SUPFAM" id="SSF54534">
    <property type="entry name" value="FKBP-like"/>
    <property type="match status" value="1"/>
</dbReference>
<dbReference type="Gene3D" id="2.20.70.10">
    <property type="match status" value="1"/>
</dbReference>
<dbReference type="CDD" id="cd00201">
    <property type="entry name" value="WW"/>
    <property type="match status" value="1"/>
</dbReference>
<evidence type="ECO:0000313" key="9">
    <source>
        <dbReference type="WBParaSite" id="TMUE_3000012630.1"/>
    </source>
</evidence>
<organism evidence="8 9">
    <name type="scientific">Trichuris muris</name>
    <name type="common">Mouse whipworm</name>
    <dbReference type="NCBI Taxonomy" id="70415"/>
    <lineage>
        <taxon>Eukaryota</taxon>
        <taxon>Metazoa</taxon>
        <taxon>Ecdysozoa</taxon>
        <taxon>Nematoda</taxon>
        <taxon>Enoplea</taxon>
        <taxon>Dorylaimia</taxon>
        <taxon>Trichinellida</taxon>
        <taxon>Trichuridae</taxon>
        <taxon>Trichuris</taxon>
    </lineage>
</organism>
<dbReference type="PROSITE" id="PS50020">
    <property type="entry name" value="WW_DOMAIN_2"/>
    <property type="match status" value="1"/>
</dbReference>
<dbReference type="SMART" id="SM00456">
    <property type="entry name" value="WW"/>
    <property type="match status" value="1"/>
</dbReference>
<evidence type="ECO:0000259" key="6">
    <source>
        <dbReference type="PROSITE" id="PS50020"/>
    </source>
</evidence>
<reference evidence="9" key="1">
    <citation type="submission" date="2019-12" db="UniProtKB">
        <authorList>
            <consortium name="WormBaseParasite"/>
        </authorList>
    </citation>
    <scope>IDENTIFICATION</scope>
</reference>
<evidence type="ECO:0000256" key="1">
    <source>
        <dbReference type="ARBA" id="ARBA00000971"/>
    </source>
</evidence>
<dbReference type="PANTHER" id="PTHR10657">
    <property type="entry name" value="PEPTIDYL-PROLYL CIS-TRANS ISOMERASE"/>
    <property type="match status" value="1"/>
</dbReference>
<proteinExistence type="predicted"/>
<feature type="domain" description="PpiC" evidence="7">
    <location>
        <begin position="66"/>
        <end position="177"/>
    </location>
</feature>
<evidence type="ECO:0000256" key="2">
    <source>
        <dbReference type="ARBA" id="ARBA00023110"/>
    </source>
</evidence>
<dbReference type="WBParaSite" id="TMUE_3000012630.1">
    <property type="protein sequence ID" value="TMUE_3000012630.1"/>
    <property type="gene ID" value="WBGene00291382"/>
</dbReference>
<protein>
    <recommendedName>
        <fullName evidence="5">Peptidyl-prolyl cis-trans isomerase</fullName>
        <ecNumber evidence="5">5.2.1.8</ecNumber>
    </recommendedName>
</protein>
<evidence type="ECO:0000256" key="3">
    <source>
        <dbReference type="ARBA" id="ARBA00023235"/>
    </source>
</evidence>
<evidence type="ECO:0000259" key="7">
    <source>
        <dbReference type="PROSITE" id="PS50198"/>
    </source>
</evidence>
<dbReference type="Pfam" id="PF00639">
    <property type="entry name" value="Rotamase"/>
    <property type="match status" value="1"/>
</dbReference>
<dbReference type="SUPFAM" id="SSF51045">
    <property type="entry name" value="WW domain"/>
    <property type="match status" value="1"/>
</dbReference>
<dbReference type="InterPro" id="IPR051370">
    <property type="entry name" value="PPIase_Pin1"/>
</dbReference>
<comment type="catalytic activity">
    <reaction evidence="1 5">
        <text>[protein]-peptidylproline (omega=180) = [protein]-peptidylproline (omega=0)</text>
        <dbReference type="Rhea" id="RHEA:16237"/>
        <dbReference type="Rhea" id="RHEA-COMP:10747"/>
        <dbReference type="Rhea" id="RHEA-COMP:10748"/>
        <dbReference type="ChEBI" id="CHEBI:83833"/>
        <dbReference type="ChEBI" id="CHEBI:83834"/>
        <dbReference type="EC" id="5.2.1.8"/>
    </reaction>
</comment>
<evidence type="ECO:0000256" key="5">
    <source>
        <dbReference type="RuleBase" id="RU363014"/>
    </source>
</evidence>
<dbReference type="PROSITE" id="PS01159">
    <property type="entry name" value="WW_DOMAIN_1"/>
    <property type="match status" value="1"/>
</dbReference>
<keyword evidence="2 4" id="KW-0697">Rotamase</keyword>
<sequence>METGEQKGESPNNADVGILPKGWEKRMSRSTGKAYYYNIYTHKSQWTRPTKAAESPSVRHSSDTEASKIKCSHILVKHKDSRRPSSWKQPVITRSKEEAINLINVFREEIKAGRAKFTDVAEKLSDCSSAKDMGNLGYFSRGKMQKEFENAAFNLSVGELSMPVESDSGIHLILRTA</sequence>
<dbReference type="InterPro" id="IPR046357">
    <property type="entry name" value="PPIase_dom_sf"/>
</dbReference>
<dbReference type="InterPro" id="IPR036020">
    <property type="entry name" value="WW_dom_sf"/>
</dbReference>
<dbReference type="STRING" id="70415.A0A5S6QZF3"/>
<dbReference type="Pfam" id="PF00397">
    <property type="entry name" value="WW"/>
    <property type="match status" value="1"/>
</dbReference>
<keyword evidence="3 4" id="KW-0413">Isomerase</keyword>
<dbReference type="GO" id="GO:0005634">
    <property type="term" value="C:nucleus"/>
    <property type="evidence" value="ECO:0007669"/>
    <property type="project" value="TreeGrafter"/>
</dbReference>
<name>A0A5S6QZF3_TRIMR</name>
<evidence type="ECO:0000313" key="8">
    <source>
        <dbReference type="Proteomes" id="UP000046395"/>
    </source>
</evidence>
<dbReference type="GO" id="GO:0005829">
    <property type="term" value="C:cytosol"/>
    <property type="evidence" value="ECO:0007669"/>
    <property type="project" value="TreeGrafter"/>
</dbReference>
<dbReference type="GO" id="GO:0080090">
    <property type="term" value="P:regulation of primary metabolic process"/>
    <property type="evidence" value="ECO:0007669"/>
    <property type="project" value="UniProtKB-ARBA"/>
</dbReference>
<dbReference type="EC" id="5.2.1.8" evidence="5"/>
<dbReference type="PANTHER" id="PTHR10657:SF4">
    <property type="entry name" value="PEPTIDYL-PROLYL CIS-TRANS ISOMERASE-RELATED"/>
    <property type="match status" value="1"/>
</dbReference>
<dbReference type="AlphaFoldDB" id="A0A5S6QZF3"/>
<dbReference type="GO" id="GO:0003755">
    <property type="term" value="F:peptidyl-prolyl cis-trans isomerase activity"/>
    <property type="evidence" value="ECO:0007669"/>
    <property type="project" value="UniProtKB-UniRule"/>
</dbReference>
<dbReference type="Proteomes" id="UP000046395">
    <property type="component" value="Unassembled WGS sequence"/>
</dbReference>
<dbReference type="PROSITE" id="PS50198">
    <property type="entry name" value="PPIC_PPIASE_2"/>
    <property type="match status" value="1"/>
</dbReference>
<evidence type="ECO:0000256" key="4">
    <source>
        <dbReference type="PROSITE-ProRule" id="PRU00278"/>
    </source>
</evidence>